<dbReference type="Gene3D" id="1.20.1070.10">
    <property type="entry name" value="Rhodopsin 7-helix transmembrane proteins"/>
    <property type="match status" value="1"/>
</dbReference>
<accession>A0A177DI15</accession>
<protein>
    <recommendedName>
        <fullName evidence="4">MARVEL domain-containing protein</fullName>
    </recommendedName>
</protein>
<dbReference type="RefSeq" id="XP_018384153.1">
    <property type="nucleotide sequence ID" value="XM_018530642.1"/>
</dbReference>
<feature type="transmembrane region" description="Helical" evidence="1">
    <location>
        <begin position="134"/>
        <end position="154"/>
    </location>
</feature>
<feature type="transmembrane region" description="Helical" evidence="1">
    <location>
        <begin position="52"/>
        <end position="74"/>
    </location>
</feature>
<evidence type="ECO:0000256" key="1">
    <source>
        <dbReference type="SAM" id="Phobius"/>
    </source>
</evidence>
<keyword evidence="1" id="KW-0812">Transmembrane</keyword>
<evidence type="ECO:0000313" key="3">
    <source>
        <dbReference type="Proteomes" id="UP000077248"/>
    </source>
</evidence>
<dbReference type="OMA" id="WTFILLM"/>
<proteinExistence type="predicted"/>
<reference evidence="2 3" key="1">
    <citation type="submission" date="2016-05" db="EMBL/GenBank/DDBJ databases">
        <title>Comparative analysis of secretome profiles of manganese(II)-oxidizing ascomycete fungi.</title>
        <authorList>
            <consortium name="DOE Joint Genome Institute"/>
            <person name="Zeiner C.A."/>
            <person name="Purvine S.O."/>
            <person name="Zink E.M."/>
            <person name="Wu S."/>
            <person name="Pasa-Tolic L."/>
            <person name="Chaput D.L."/>
            <person name="Haridas S."/>
            <person name="Grigoriev I.V."/>
            <person name="Santelli C.M."/>
            <person name="Hansel C.M."/>
        </authorList>
    </citation>
    <scope>NUCLEOTIDE SEQUENCE [LARGE SCALE GENOMIC DNA]</scope>
    <source>
        <strain evidence="2 3">SRC1lrK2f</strain>
    </source>
</reference>
<dbReference type="KEGG" id="aalt:CC77DRAFT_208005"/>
<evidence type="ECO:0008006" key="4">
    <source>
        <dbReference type="Google" id="ProtNLM"/>
    </source>
</evidence>
<dbReference type="EMBL" id="KV441483">
    <property type="protein sequence ID" value="OAG18732.1"/>
    <property type="molecule type" value="Genomic_DNA"/>
</dbReference>
<dbReference type="AlphaFoldDB" id="A0A177DI15"/>
<name>A0A177DI15_ALTAL</name>
<dbReference type="GeneID" id="29116236"/>
<keyword evidence="1" id="KW-0472">Membrane</keyword>
<organism evidence="2 3">
    <name type="scientific">Alternaria alternata</name>
    <name type="common">Alternaria rot fungus</name>
    <name type="synonym">Torula alternata</name>
    <dbReference type="NCBI Taxonomy" id="5599"/>
    <lineage>
        <taxon>Eukaryota</taxon>
        <taxon>Fungi</taxon>
        <taxon>Dikarya</taxon>
        <taxon>Ascomycota</taxon>
        <taxon>Pezizomycotina</taxon>
        <taxon>Dothideomycetes</taxon>
        <taxon>Pleosporomycetidae</taxon>
        <taxon>Pleosporales</taxon>
        <taxon>Pleosporineae</taxon>
        <taxon>Pleosporaceae</taxon>
        <taxon>Alternaria</taxon>
        <taxon>Alternaria sect. Alternaria</taxon>
        <taxon>Alternaria alternata complex</taxon>
    </lineage>
</organism>
<evidence type="ECO:0000313" key="2">
    <source>
        <dbReference type="EMBL" id="OAG18732.1"/>
    </source>
</evidence>
<keyword evidence="3" id="KW-1185">Reference proteome</keyword>
<dbReference type="Proteomes" id="UP000077248">
    <property type="component" value="Unassembled WGS sequence"/>
</dbReference>
<feature type="transmembrane region" description="Helical" evidence="1">
    <location>
        <begin position="20"/>
        <end position="40"/>
    </location>
</feature>
<dbReference type="VEuPathDB" id="FungiDB:CC77DRAFT_208005"/>
<feature type="transmembrane region" description="Helical" evidence="1">
    <location>
        <begin position="86"/>
        <end position="106"/>
    </location>
</feature>
<keyword evidence="1" id="KW-1133">Transmembrane helix</keyword>
<gene>
    <name evidence="2" type="ORF">CC77DRAFT_208005</name>
</gene>
<sequence length="232" mass="25605">MAMRKNRVKPTAYPFLPFHIIRCAQLLSSLVVASIMFYFLRELSHDGYRLPWTFILLMSVSLFTLAALTCTIFLHIRHGLSASLNLTLNAALALLWTVSFALLAWWCSGTLAHVCDAQNWESEAGISVCRMYKALFSFALLGFVATALALGLDIRVMRSARKRGVFQQLDVLDGGNGKRDGGLGEEDVNPNPVAARVQRARGGDGYALPEEQFEYNDIGYQGAAGQVGRSRI</sequence>